<protein>
    <recommendedName>
        <fullName evidence="4">Sporulation related domain-containing protein</fullName>
    </recommendedName>
</protein>
<evidence type="ECO:0008006" key="4">
    <source>
        <dbReference type="Google" id="ProtNLM"/>
    </source>
</evidence>
<dbReference type="OrthoDB" id="607469at2"/>
<reference evidence="2 3" key="1">
    <citation type="submission" date="2016-11" db="EMBL/GenBank/DDBJ databases">
        <authorList>
            <person name="Jaros S."/>
            <person name="Januszkiewicz K."/>
            <person name="Wedrychowicz H."/>
        </authorList>
    </citation>
    <scope>NUCLEOTIDE SEQUENCE [LARGE SCALE GENOMIC DNA]</scope>
    <source>
        <strain evidence="2 3">DSM 25660</strain>
    </source>
</reference>
<dbReference type="EMBL" id="FQVQ01000001">
    <property type="protein sequence ID" value="SHE71524.1"/>
    <property type="molecule type" value="Genomic_DNA"/>
</dbReference>
<dbReference type="STRING" id="1124188.SAMN05444377_10127"/>
<gene>
    <name evidence="2" type="ORF">SAMN05444377_10127</name>
</gene>
<keyword evidence="1" id="KW-0812">Transmembrane</keyword>
<dbReference type="AlphaFoldDB" id="A0A1M4VR41"/>
<dbReference type="Proteomes" id="UP000184147">
    <property type="component" value="Unassembled WGS sequence"/>
</dbReference>
<evidence type="ECO:0000256" key="1">
    <source>
        <dbReference type="SAM" id="Phobius"/>
    </source>
</evidence>
<sequence>MNQLSTSLKKIFLLGILSSGSIGFAQLMVPFKSRFEKHLKGDLVVIANNSVNRSDFNNHANDAYYNHTNQALLNDEFYMDYIDIDKDEATFSSSSAELYVENPSGKKIVFAGLYWAATYKYEEGAQKGSEKYIPLNPQRKAFTAVLLKLPGSSQYTSIQGQLLFDGINAKATQDMAPYAVFADVTSLVQSLANPFGVYTVANVRATLGTLSGGSAAGWSLFVVYEDASMSEKFISLNDGFLSLSQQPVDFTYMGFHTPTSGEVRVKLAFANLEGDNNLIGDQVLLGNAKTGSFFPITDSRRKPNNFFNSSITQDGQYMMNRFPDSKNTLGYDTCLFSIFNSNNQLVSNDAREATLRLMSTGDQSFVYVTGMVVDSDNQPKVLEKKGLTQIPNKNEYKLTGTQRTLKFIPANIDLLSENNAKTTSSFNRFCRDQAVENQKSTDIQMLKITGAEAAYYLVTGIFKTEGAANEYYRFLKSKGFEPVEFTNPLNQYRYIAILKTSSQEQAVIKLLNKMDGTFKECIQIVAVNKNITQLYADAAWNIKRLETSRVTQQEEDKVKIQWATIPNEDQGYYIIANVFALSENTDNFMNVLKKKGFKPQKMVNAQNKFQYVYLKKVATQEEAQVWVQSQMNGQYHDKLWVLSVNNSNETITDNDH</sequence>
<feature type="transmembrane region" description="Helical" evidence="1">
    <location>
        <begin position="12"/>
        <end position="31"/>
    </location>
</feature>
<dbReference type="RefSeq" id="WP_073360202.1">
    <property type="nucleotide sequence ID" value="NZ_FQVQ01000001.1"/>
</dbReference>
<name>A0A1M4VR41_9FLAO</name>
<evidence type="ECO:0000313" key="3">
    <source>
        <dbReference type="Proteomes" id="UP000184147"/>
    </source>
</evidence>
<organism evidence="2 3">
    <name type="scientific">Flavobacterium fontis</name>
    <dbReference type="NCBI Taxonomy" id="1124188"/>
    <lineage>
        <taxon>Bacteria</taxon>
        <taxon>Pseudomonadati</taxon>
        <taxon>Bacteroidota</taxon>
        <taxon>Flavobacteriia</taxon>
        <taxon>Flavobacteriales</taxon>
        <taxon>Flavobacteriaceae</taxon>
        <taxon>Flavobacterium</taxon>
    </lineage>
</organism>
<accession>A0A1M4VR41</accession>
<evidence type="ECO:0000313" key="2">
    <source>
        <dbReference type="EMBL" id="SHE71524.1"/>
    </source>
</evidence>
<keyword evidence="1" id="KW-0472">Membrane</keyword>
<proteinExistence type="predicted"/>
<keyword evidence="1" id="KW-1133">Transmembrane helix</keyword>
<keyword evidence="3" id="KW-1185">Reference proteome</keyword>